<dbReference type="PANTHER" id="PTHR45527">
    <property type="entry name" value="NONRIBOSOMAL PEPTIDE SYNTHETASE"/>
    <property type="match status" value="1"/>
</dbReference>
<dbReference type="GO" id="GO:0043041">
    <property type="term" value="P:amino acid activation for nonribosomal peptide biosynthetic process"/>
    <property type="evidence" value="ECO:0007669"/>
    <property type="project" value="TreeGrafter"/>
</dbReference>
<dbReference type="NCBIfam" id="TIGR01733">
    <property type="entry name" value="AA-adenyl-dom"/>
    <property type="match status" value="1"/>
</dbReference>
<name>A0A0E3JHV1_9BACT</name>
<feature type="domain" description="AMP-dependent synthetase/ligase" evidence="2">
    <location>
        <begin position="30"/>
        <end position="386"/>
    </location>
</feature>
<dbReference type="AlphaFoldDB" id="A0A0E3JHV1"/>
<dbReference type="Gene3D" id="3.40.50.12780">
    <property type="entry name" value="N-terminal domain of ligase-like"/>
    <property type="match status" value="1"/>
</dbReference>
<dbReference type="Pfam" id="PF00501">
    <property type="entry name" value="AMP-binding"/>
    <property type="match status" value="1"/>
</dbReference>
<dbReference type="Gene3D" id="3.30.300.30">
    <property type="match status" value="1"/>
</dbReference>
<feature type="region of interest" description="Disordered" evidence="1">
    <location>
        <begin position="545"/>
        <end position="573"/>
    </location>
</feature>
<dbReference type="GO" id="GO:0031177">
    <property type="term" value="F:phosphopantetheine binding"/>
    <property type="evidence" value="ECO:0007669"/>
    <property type="project" value="TreeGrafter"/>
</dbReference>
<evidence type="ECO:0000313" key="3">
    <source>
        <dbReference type="EMBL" id="AKA59419.1"/>
    </source>
</evidence>
<dbReference type="PANTHER" id="PTHR45527:SF1">
    <property type="entry name" value="FATTY ACID SYNTHASE"/>
    <property type="match status" value="1"/>
</dbReference>
<dbReference type="GO" id="GO:0044550">
    <property type="term" value="P:secondary metabolite biosynthetic process"/>
    <property type="evidence" value="ECO:0007669"/>
    <property type="project" value="TreeGrafter"/>
</dbReference>
<sequence>MSQSFLTTDRIADSTGSRCSCGAYDWLGAFAANVRRRPRADAVRWRGGATTYGELDTASRAVEARLRDLADRRAEGGQLRVGVCLERCWGAVAALLGVLRAGCVYVPLDPAHPAERLASLARDARLDVLLTDPALTLPAGLAPHALSLADALAGEPAPAAPRDAGECRCGEPAYVIYTSGTTGAPKGVLVERRSLAACLAACQATFRFRRRDVLPALAPFAFDISLFELLNPLAAGGCVWMERAAEVLDAGRLAELLPEVTMLHAVPSLMRGIVAHLLRDPEARAHARGIRAVFVGGDRVPAELLEEVREAFPAATAYVLYGPTETTIIDAFHRVPGAGPLEREALLGVPLPGSTLRVVPVPGDPSLPPGAGEIWIGGAGVARGYWEREELTRERFVAERGERFYRTGDLGRLRPDGTLVFLGRIDRQVKVRGHRIEPGEVEAALRAHPAVLDAAVDARPDAAGEASLAAWVVPVSGGPLQLWPSLGEYPSTTTSSYHASPATPRATRSTWRRCAASPPERWWWTWAPAPTPCWRGLPPRPGRAWSTPSSWGRAPGAPRWSGWSGRACPTGSG</sequence>
<protein>
    <submittedName>
        <fullName evidence="3">Non-ribosomal peptide synthetase</fullName>
    </submittedName>
</protein>
<dbReference type="EMBL" id="KP830092">
    <property type="protein sequence ID" value="AKA59419.1"/>
    <property type="molecule type" value="Genomic_DNA"/>
</dbReference>
<dbReference type="GO" id="GO:0005737">
    <property type="term" value="C:cytoplasm"/>
    <property type="evidence" value="ECO:0007669"/>
    <property type="project" value="TreeGrafter"/>
</dbReference>
<reference evidence="3" key="1">
    <citation type="journal article" date="2015" name="Proc. Natl. Acad. Sci. U.S.A.">
        <title>Multiplexed metagenome mining using short DNA sequence tags facilitates targeted discovery of epoxyketone proteasome inhibitors.</title>
        <authorList>
            <person name="Owen J.G."/>
            <person name="Charlop-Powers Z."/>
            <person name="Smith A.G."/>
            <person name="Ternei M.A."/>
            <person name="Calle P.Y."/>
            <person name="Reddy B.V."/>
            <person name="Montiel D."/>
            <person name="Brady S.F."/>
        </authorList>
    </citation>
    <scope>NUCLEOTIDE SEQUENCE</scope>
</reference>
<dbReference type="PROSITE" id="PS00455">
    <property type="entry name" value="AMP_BINDING"/>
    <property type="match status" value="1"/>
</dbReference>
<dbReference type="InterPro" id="IPR045851">
    <property type="entry name" value="AMP-bd_C_sf"/>
</dbReference>
<dbReference type="InterPro" id="IPR000873">
    <property type="entry name" value="AMP-dep_synth/lig_dom"/>
</dbReference>
<organism evidence="3">
    <name type="scientific">uncultured bacterium AB_1383</name>
    <dbReference type="NCBI Taxonomy" id="1630010"/>
    <lineage>
        <taxon>Bacteria</taxon>
        <taxon>environmental samples</taxon>
    </lineage>
</organism>
<dbReference type="InterPro" id="IPR010071">
    <property type="entry name" value="AA_adenyl_dom"/>
</dbReference>
<accession>A0A0E3JHV1</accession>
<evidence type="ECO:0000256" key="1">
    <source>
        <dbReference type="SAM" id="MobiDB-lite"/>
    </source>
</evidence>
<dbReference type="SUPFAM" id="SSF56801">
    <property type="entry name" value="Acetyl-CoA synthetase-like"/>
    <property type="match status" value="1"/>
</dbReference>
<dbReference type="CDD" id="cd05930">
    <property type="entry name" value="A_NRPS"/>
    <property type="match status" value="1"/>
</dbReference>
<dbReference type="InterPro" id="IPR020845">
    <property type="entry name" value="AMP-binding_CS"/>
</dbReference>
<proteinExistence type="predicted"/>
<evidence type="ECO:0000259" key="2">
    <source>
        <dbReference type="Pfam" id="PF00501"/>
    </source>
</evidence>
<dbReference type="InterPro" id="IPR042099">
    <property type="entry name" value="ANL_N_sf"/>
</dbReference>